<dbReference type="InterPro" id="IPR008490">
    <property type="entry name" value="Transposase_InsH_N"/>
</dbReference>
<comment type="caution">
    <text evidence="3">The sequence shown here is derived from an EMBL/GenBank/DDBJ whole genome shotgun (WGS) entry which is preliminary data.</text>
</comment>
<dbReference type="EMBL" id="BNJG01000001">
    <property type="protein sequence ID" value="GHO54455.1"/>
    <property type="molecule type" value="Genomic_DNA"/>
</dbReference>
<accession>A0ABQ3UP25</accession>
<keyword evidence="4" id="KW-1185">Reference proteome</keyword>
<dbReference type="Proteomes" id="UP000654345">
    <property type="component" value="Unassembled WGS sequence"/>
</dbReference>
<gene>
    <name evidence="3" type="ORF">KSB_29300</name>
</gene>
<sequence>MQPLCWQPEVSLSIQEEQIVKRIRCAKLFVFLRSHRHELFDNAFQQELSTLYRPSKRGHPPIAPAQLALAIILQAYTGVSDDEVIEATLMDRRWQVVLDCLDTDQAPFSKGTFVAFRQRLIDAQMDRRLIERTIKLADSTQAFGSRALRAALDSSPLWGAGRVEDTINLIGHALKKLMGVVAEQQGRGLVEVAQEAGAEMVCGSSLKAELDRDWDQPGQREEALGMVLRVLQAMETWVQTLPQEEEELAQPSLEIAQRIQAQDIAYDEDGKASLIKGVAKDRRISIEDAEMRHGRKSRSVRVDGYKRHVLHDLDTGLIRAVGITPANVAEASVTKEIDADLELQGVRLTELHIDRGYLSSHFVRGRSDELEIYCKAWPVREGKRFSKQAFILDWDQQIIRCPAEQEMPFVLGGVVHFPKDTCAQCSLKAQCTTSAKGRSVSIHPDEALLIELRQRQQTPQGRAQLRERVAVEHSLAHVGRWQGRRARYRGKRKNLFDLRRCAVVHNLHVLARSQQLSAELQESA</sequence>
<protein>
    <submittedName>
        <fullName evidence="3">IS1182 family transposase</fullName>
    </submittedName>
</protein>
<dbReference type="InterPro" id="IPR025668">
    <property type="entry name" value="Tnp_DDE_dom"/>
</dbReference>
<feature type="domain" description="Transposase InsH N-terminal" evidence="1">
    <location>
        <begin position="38"/>
        <end position="119"/>
    </location>
</feature>
<evidence type="ECO:0000259" key="2">
    <source>
        <dbReference type="Pfam" id="PF13751"/>
    </source>
</evidence>
<feature type="domain" description="Transposase DDE" evidence="2">
    <location>
        <begin position="415"/>
        <end position="510"/>
    </location>
</feature>
<dbReference type="NCBIfam" id="NF033551">
    <property type="entry name" value="transpos_IS1182"/>
    <property type="match status" value="1"/>
</dbReference>
<evidence type="ECO:0000259" key="1">
    <source>
        <dbReference type="Pfam" id="PF05598"/>
    </source>
</evidence>
<dbReference type="PANTHER" id="PTHR35604">
    <property type="entry name" value="TRANSPOSASE INSH FOR INSERTION SEQUENCE ELEMENT IS5A-RELATED"/>
    <property type="match status" value="1"/>
</dbReference>
<dbReference type="Pfam" id="PF13751">
    <property type="entry name" value="DDE_Tnp_1_6"/>
    <property type="match status" value="1"/>
</dbReference>
<proteinExistence type="predicted"/>
<dbReference type="Pfam" id="PF05598">
    <property type="entry name" value="DUF772"/>
    <property type="match status" value="1"/>
</dbReference>
<dbReference type="PANTHER" id="PTHR35604:SF2">
    <property type="entry name" value="TRANSPOSASE INSH FOR INSERTION SEQUENCE ELEMENT IS5A-RELATED"/>
    <property type="match status" value="1"/>
</dbReference>
<name>A0ABQ3UP25_9CHLR</name>
<organism evidence="3 4">
    <name type="scientific">Ktedonobacter robiniae</name>
    <dbReference type="NCBI Taxonomy" id="2778365"/>
    <lineage>
        <taxon>Bacteria</taxon>
        <taxon>Bacillati</taxon>
        <taxon>Chloroflexota</taxon>
        <taxon>Ktedonobacteria</taxon>
        <taxon>Ktedonobacterales</taxon>
        <taxon>Ktedonobacteraceae</taxon>
        <taxon>Ktedonobacter</taxon>
    </lineage>
</organism>
<evidence type="ECO:0000313" key="4">
    <source>
        <dbReference type="Proteomes" id="UP000654345"/>
    </source>
</evidence>
<reference evidence="3 4" key="1">
    <citation type="journal article" date="2021" name="Int. J. Syst. Evol. Microbiol.">
        <title>Reticulibacter mediterranei gen. nov., sp. nov., within the new family Reticulibacteraceae fam. nov., and Ktedonospora formicarum gen. nov., sp. nov., Ktedonobacter robiniae sp. nov., Dictyobacter formicarum sp. nov. and Dictyobacter arantiisoli sp. nov., belonging to the class Ktedonobacteria.</title>
        <authorList>
            <person name="Yabe S."/>
            <person name="Zheng Y."/>
            <person name="Wang C.M."/>
            <person name="Sakai Y."/>
            <person name="Abe K."/>
            <person name="Yokota A."/>
            <person name="Donadio S."/>
            <person name="Cavaletti L."/>
            <person name="Monciardini P."/>
        </authorList>
    </citation>
    <scope>NUCLEOTIDE SEQUENCE [LARGE SCALE GENOMIC DNA]</scope>
    <source>
        <strain evidence="3 4">SOSP1-30</strain>
    </source>
</reference>
<dbReference type="InterPro" id="IPR047629">
    <property type="entry name" value="IS1182_transpos"/>
</dbReference>
<evidence type="ECO:0000313" key="3">
    <source>
        <dbReference type="EMBL" id="GHO54455.1"/>
    </source>
</evidence>
<dbReference type="RefSeq" id="WP_201371168.1">
    <property type="nucleotide sequence ID" value="NZ_BNJG01000001.1"/>
</dbReference>